<dbReference type="STRING" id="1563681.BFP71_13135"/>
<organism evidence="1 2">
    <name type="scientific">Roseivirga misakiensis</name>
    <dbReference type="NCBI Taxonomy" id="1563681"/>
    <lineage>
        <taxon>Bacteria</taxon>
        <taxon>Pseudomonadati</taxon>
        <taxon>Bacteroidota</taxon>
        <taxon>Cytophagia</taxon>
        <taxon>Cytophagales</taxon>
        <taxon>Roseivirgaceae</taxon>
        <taxon>Roseivirga</taxon>
    </lineage>
</organism>
<accession>A0A1E5SZE0</accession>
<dbReference type="Pfam" id="PF05635">
    <property type="entry name" value="23S_rRNA_IVP"/>
    <property type="match status" value="1"/>
</dbReference>
<evidence type="ECO:0000313" key="1">
    <source>
        <dbReference type="EMBL" id="OEK04417.1"/>
    </source>
</evidence>
<dbReference type="CDD" id="cd16377">
    <property type="entry name" value="23S_rRNA_IVP_like"/>
    <property type="match status" value="1"/>
</dbReference>
<dbReference type="EMBL" id="MDGQ01000005">
    <property type="protein sequence ID" value="OEK04417.1"/>
    <property type="molecule type" value="Genomic_DNA"/>
</dbReference>
<name>A0A1E5SZE0_9BACT</name>
<reference evidence="1 2" key="1">
    <citation type="submission" date="2016-08" db="EMBL/GenBank/DDBJ databases">
        <title>Draft genome of Fabibacter sp. strain SK-8.</title>
        <authorList>
            <person name="Wong S.-K."/>
            <person name="Hamasaki K."/>
            <person name="Yoshizawa S."/>
        </authorList>
    </citation>
    <scope>NUCLEOTIDE SEQUENCE [LARGE SCALE GENOMIC DNA]</scope>
    <source>
        <strain evidence="1 2">SK-8</strain>
    </source>
</reference>
<dbReference type="PANTHER" id="PTHR38471">
    <property type="entry name" value="FOUR HELIX BUNDLE PROTEIN"/>
    <property type="match status" value="1"/>
</dbReference>
<dbReference type="OrthoDB" id="9811959at2"/>
<protein>
    <submittedName>
        <fullName evidence="1">Four helix bundle protein</fullName>
    </submittedName>
</protein>
<comment type="caution">
    <text evidence="1">The sequence shown here is derived from an EMBL/GenBank/DDBJ whole genome shotgun (WGS) entry which is preliminary data.</text>
</comment>
<dbReference type="PANTHER" id="PTHR38471:SF2">
    <property type="entry name" value="FOUR HELIX BUNDLE PROTEIN"/>
    <property type="match status" value="1"/>
</dbReference>
<sequence length="124" mass="14348">MRDFKQLEVWKRGHNMALSVFKMTSVFPSNEKFGLVSQMRRSSQSIPTNLAEGCGRESQKELVRFCNIGMGSASELEYQLLLIKDLEFITTDEYEQSIDELVILKKQLNAFIQYLKTQTPNFQS</sequence>
<keyword evidence="2" id="KW-1185">Reference proteome</keyword>
<dbReference type="SUPFAM" id="SSF158446">
    <property type="entry name" value="IVS-encoded protein-like"/>
    <property type="match status" value="1"/>
</dbReference>
<proteinExistence type="predicted"/>
<dbReference type="InterPro" id="IPR036583">
    <property type="entry name" value="23S_rRNA_IVS_sf"/>
</dbReference>
<gene>
    <name evidence="1" type="ORF">BFP71_13135</name>
</gene>
<dbReference type="Proteomes" id="UP000095552">
    <property type="component" value="Unassembled WGS sequence"/>
</dbReference>
<dbReference type="InterPro" id="IPR012657">
    <property type="entry name" value="23S_rRNA-intervening_sequence"/>
</dbReference>
<dbReference type="RefSeq" id="WP_069835922.1">
    <property type="nucleotide sequence ID" value="NZ_MDGQ01000005.1"/>
</dbReference>
<dbReference type="NCBIfam" id="TIGR02436">
    <property type="entry name" value="four helix bundle protein"/>
    <property type="match status" value="1"/>
</dbReference>
<dbReference type="Gene3D" id="1.20.1440.60">
    <property type="entry name" value="23S rRNA-intervening sequence"/>
    <property type="match status" value="1"/>
</dbReference>
<dbReference type="AlphaFoldDB" id="A0A1E5SZE0"/>
<evidence type="ECO:0000313" key="2">
    <source>
        <dbReference type="Proteomes" id="UP000095552"/>
    </source>
</evidence>